<keyword evidence="2" id="KW-0596">Phosphopantetheine</keyword>
<name>A0A1G7M2A7_CHIFI</name>
<evidence type="ECO:0000256" key="2">
    <source>
        <dbReference type="ARBA" id="ARBA00022450"/>
    </source>
</evidence>
<dbReference type="InterPro" id="IPR023213">
    <property type="entry name" value="CAT-like_dom_sf"/>
</dbReference>
<feature type="domain" description="Carrier" evidence="4">
    <location>
        <begin position="887"/>
        <end position="960"/>
    </location>
</feature>
<dbReference type="GO" id="GO:0005737">
    <property type="term" value="C:cytoplasm"/>
    <property type="evidence" value="ECO:0007669"/>
    <property type="project" value="TreeGrafter"/>
</dbReference>
<dbReference type="PANTHER" id="PTHR45527:SF1">
    <property type="entry name" value="FATTY ACID SYNTHASE"/>
    <property type="match status" value="1"/>
</dbReference>
<dbReference type="Pfam" id="PF13193">
    <property type="entry name" value="AMP-binding_C"/>
    <property type="match status" value="1"/>
</dbReference>
<dbReference type="Pfam" id="PF00550">
    <property type="entry name" value="PP-binding"/>
    <property type="match status" value="2"/>
</dbReference>
<protein>
    <submittedName>
        <fullName evidence="5">Nonribosomal peptide synthetase DhbF</fullName>
    </submittedName>
</protein>
<dbReference type="STRING" id="104663.SAMN04488121_102264"/>
<dbReference type="Gene3D" id="3.30.559.10">
    <property type="entry name" value="Chloramphenicol acetyltransferase-like domain"/>
    <property type="match status" value="2"/>
</dbReference>
<dbReference type="PROSITE" id="PS00012">
    <property type="entry name" value="PHOSPHOPANTETHEINE"/>
    <property type="match status" value="1"/>
</dbReference>
<dbReference type="NCBIfam" id="TIGR01733">
    <property type="entry name" value="AA-adenyl-dom"/>
    <property type="match status" value="2"/>
</dbReference>
<dbReference type="RefSeq" id="WP_089830479.1">
    <property type="nucleotide sequence ID" value="NZ_FNBN01000002.1"/>
</dbReference>
<dbReference type="PROSITE" id="PS00455">
    <property type="entry name" value="AMP_BINDING"/>
    <property type="match status" value="2"/>
</dbReference>
<dbReference type="SUPFAM" id="SSF56801">
    <property type="entry name" value="Acetyl-CoA synthetase-like"/>
    <property type="match status" value="2"/>
</dbReference>
<dbReference type="CDD" id="cd05930">
    <property type="entry name" value="A_NRPS"/>
    <property type="match status" value="1"/>
</dbReference>
<dbReference type="Gene3D" id="3.30.300.30">
    <property type="match status" value="2"/>
</dbReference>
<proteinExistence type="predicted"/>
<evidence type="ECO:0000313" key="6">
    <source>
        <dbReference type="Proteomes" id="UP000199045"/>
    </source>
</evidence>
<dbReference type="NCBIfam" id="NF003417">
    <property type="entry name" value="PRK04813.1"/>
    <property type="match status" value="2"/>
</dbReference>
<dbReference type="Gene3D" id="1.10.287.490">
    <property type="entry name" value="Helix hairpin bin"/>
    <property type="match status" value="1"/>
</dbReference>
<dbReference type="GO" id="GO:0044550">
    <property type="term" value="P:secondary metabolite biosynthetic process"/>
    <property type="evidence" value="ECO:0007669"/>
    <property type="project" value="TreeGrafter"/>
</dbReference>
<dbReference type="Pfam" id="PF00501">
    <property type="entry name" value="AMP-binding"/>
    <property type="match status" value="2"/>
</dbReference>
<dbReference type="InterPro" id="IPR020806">
    <property type="entry name" value="PKS_PP-bd"/>
</dbReference>
<dbReference type="SUPFAM" id="SSF53474">
    <property type="entry name" value="alpha/beta-Hydrolases"/>
    <property type="match status" value="1"/>
</dbReference>
<dbReference type="Pfam" id="PF00668">
    <property type="entry name" value="Condensation"/>
    <property type="match status" value="2"/>
</dbReference>
<dbReference type="Gene3D" id="1.10.1200.10">
    <property type="entry name" value="ACP-like"/>
    <property type="match status" value="2"/>
</dbReference>
<dbReference type="InterPro" id="IPR010071">
    <property type="entry name" value="AA_adenyl_dom"/>
</dbReference>
<dbReference type="InterPro" id="IPR020845">
    <property type="entry name" value="AMP-binding_CS"/>
</dbReference>
<dbReference type="Proteomes" id="UP000199045">
    <property type="component" value="Unassembled WGS sequence"/>
</dbReference>
<dbReference type="PANTHER" id="PTHR45527">
    <property type="entry name" value="NONRIBOSOMAL PEPTIDE SYNTHETASE"/>
    <property type="match status" value="1"/>
</dbReference>
<dbReference type="SMART" id="SM00823">
    <property type="entry name" value="PKS_PP"/>
    <property type="match status" value="2"/>
</dbReference>
<dbReference type="InterPro" id="IPR000873">
    <property type="entry name" value="AMP-dep_synth/lig_dom"/>
</dbReference>
<evidence type="ECO:0000259" key="4">
    <source>
        <dbReference type="PROSITE" id="PS50075"/>
    </source>
</evidence>
<dbReference type="SUPFAM" id="SSF47336">
    <property type="entry name" value="ACP-like"/>
    <property type="match status" value="2"/>
</dbReference>
<dbReference type="GO" id="GO:0031177">
    <property type="term" value="F:phosphopantetheine binding"/>
    <property type="evidence" value="ECO:0007669"/>
    <property type="project" value="InterPro"/>
</dbReference>
<dbReference type="Gene3D" id="3.40.50.1820">
    <property type="entry name" value="alpha/beta hydrolase"/>
    <property type="match status" value="1"/>
</dbReference>
<reference evidence="5 6" key="1">
    <citation type="submission" date="2016-10" db="EMBL/GenBank/DDBJ databases">
        <authorList>
            <person name="de Groot N.N."/>
        </authorList>
    </citation>
    <scope>NUCLEOTIDE SEQUENCE [LARGE SCALE GENOMIC DNA]</scope>
    <source>
        <strain evidence="5 6">DSM 527</strain>
    </source>
</reference>
<evidence type="ECO:0000256" key="3">
    <source>
        <dbReference type="ARBA" id="ARBA00022553"/>
    </source>
</evidence>
<dbReference type="InterPro" id="IPR006162">
    <property type="entry name" value="Ppantetheine_attach_site"/>
</dbReference>
<dbReference type="InterPro" id="IPR029058">
    <property type="entry name" value="AB_hydrolase_fold"/>
</dbReference>
<comment type="cofactor">
    <cofactor evidence="1">
        <name>pantetheine 4'-phosphate</name>
        <dbReference type="ChEBI" id="CHEBI:47942"/>
    </cofactor>
</comment>
<dbReference type="InterPro" id="IPR042099">
    <property type="entry name" value="ANL_N_sf"/>
</dbReference>
<dbReference type="PROSITE" id="PS50075">
    <property type="entry name" value="CARRIER"/>
    <property type="match status" value="2"/>
</dbReference>
<dbReference type="GO" id="GO:0043041">
    <property type="term" value="P:amino acid activation for nonribosomal peptide biosynthetic process"/>
    <property type="evidence" value="ECO:0007669"/>
    <property type="project" value="TreeGrafter"/>
</dbReference>
<accession>A0A1G7M2A7</accession>
<organism evidence="5 6">
    <name type="scientific">Chitinophaga filiformis</name>
    <name type="common">Myxococcus filiformis</name>
    <name type="synonym">Flexibacter filiformis</name>
    <dbReference type="NCBI Taxonomy" id="104663"/>
    <lineage>
        <taxon>Bacteria</taxon>
        <taxon>Pseudomonadati</taxon>
        <taxon>Bacteroidota</taxon>
        <taxon>Chitinophagia</taxon>
        <taxon>Chitinophagales</taxon>
        <taxon>Chitinophagaceae</taxon>
        <taxon>Chitinophaga</taxon>
    </lineage>
</organism>
<dbReference type="OrthoDB" id="8870348at2"/>
<dbReference type="InterPro" id="IPR001031">
    <property type="entry name" value="Thioesterase"/>
</dbReference>
<dbReference type="SUPFAM" id="SSF52777">
    <property type="entry name" value="CoA-dependent acyltransferases"/>
    <property type="match status" value="4"/>
</dbReference>
<evidence type="ECO:0000313" key="5">
    <source>
        <dbReference type="EMBL" id="SDF55771.1"/>
    </source>
</evidence>
<gene>
    <name evidence="5" type="ORF">SAMN04488121_102264</name>
</gene>
<sequence>MNTAFAYRLSSQQQSLLLLQHDLFYNRLAFSLPGRFTLKEVELSIVRLLDCYEAFKLFVHESEQGEWLQSAAKEVTISFSGDLSLPGEMEKVSAADPVVRVFLQQGDDEIKVTMLVNPLVADISSLYIIQQQLIEILSKGITPEEEIGYLQYAEWQHQLRESEDLTEPSAFWNAQYKGVQPVLHNELKYSGHQQAAAISTIVLPAELSDHIGDEESIFFAGFLDMLRLLTDTESFIIGVECHGREFDELKNTIGLLSKVLPCIYSPSVVATDILHNMQLFQFYHAAEQVFDYQFAYLSVNSAAEGLQWLQGRKLKCQVINDDAGIQIVFLYHPGYFRLEDIRQMQELYIALLSERTGGKGQLHRFRTSFAETVCGAGAKTESRFLHIADACKAVALQFPERTAVRSLSGSLSYKELDDYSDKAAAVLTDHYGVGAGDFVGVMMPEDHWLPVALLAVMKVGAAYVPIDAGNPAARIQQILSDASLRCLLINEEQPDYHIQAIRFKQLWKQQDLLFVSPSFNGDETACMIYTSGTTGTPKGVMVSGNNLLHYTEWLRDTFQLTPDDQSILQASYAYDLGYTSLWGCLSTGAAVHIIPAEKRQDADWMISYICEQKITFLKLTPSICYLLLQAENIATLKDSSLRLVFSGGEKIDMAGIQRFATIKSDIQFVNHYGPTETTIGTLYQSVSLPDFAAKPVVGKPINGNEVYILNEAGEFCVPGEKGEILIAGKGLTKGYFNRETLNEEKFNEILLNGRTLRVYHSGDIGYWMADGTVCLEGRKDNQVKIHGHRVELGEIRKALQYPGVNEVYLRLIPSRSFGEELVCYYLSDKEVDQQALRKDLLKVLPEYMIPAFFIRLDKLPLTANGKVDESRFPDPYLYLEKKVGGDEQLNAAESIIAGIWSEVLGLHVHANSDFFASGGDSIKAIQIVAKLNRKGLNCQLPDIFNYTTVSALAAHLQPEKPVVNHYRLLPMQEAMYYHYKAFPASAANYIIRQFRITGEFQPALMKKAIDSAIQQFDILRLRFFTGEDHYFYCTISNDAASPVEITKSDDVAATKQKWLAEGFDLSAGPVLKVKIILQPEDAQLLLAYHHIIMDGWCFQLIIQQIMACYEALCKGWEHTWRKYTSFTKYLDWMQGKDPVASRAFWGSYLQGYDTLAAIPATGTQHTTYDAGEYALILSAGLTAEIGALCSRLKLTPSTFMQVAWGILLGNYNNTNDVVFGVTVAGRPYEIEGFEDLLGLFINTLPVRIRWEGQSIASLLATIRNYFFDIQQHQYLSLAEIQACSVLKKDLLDHVLVFENYPLGEMEEAMANTNISVVAENGAAQVGYPLAVVVYPGETCVINFMYDRNRYTDESIMKTGDCLVQVLQQMVEDPESKVVHLDIVPEQERLELLKAGEPYGSYNPALNIITAIETVAGTYPQKTALEDQYRTLSYADMQLQVQRLAGWLISKHNIHKGDHVLVCLPPSVELIIAMLAVLKAGATYVPVDVEYPEDRKMYIAADSEAKAMITNRAFSTALTGVPLILMEDVPAMVLAIKMPVISGEDIAYIIYTSGSTGKPKGCQVKHSNLQHLFLQQEPWLSFSATDKWIMAHSAAFDFSVWEMYGALVNGGSLYIPDRDQVRDAGMFCRLLEDKGITILNQTPSSFYGLLDVINIRNLRMVIFGGDVLDFTKLRRWLDIPGHEQVALFNLYGITETTVHVTWHRITDEEILHAGPCSYIGTPLPGASVYIMNKQLRLCPEGVFGEICVGGDGVSAGYYNNRELTDLKFITHPLNDEGKLYRSGDTGRWLPGGVLEFGGRIDDQVKVRGFRIEPGEIVCRLQEHPAIRQACVIPVNVTGTTALAAYIIFKGEPLSVKELRSFLASMLPAHFIPQYFIPLDTLPLTANGKVDKRKLPPPVVTAIVTASDDEIERYLMELWSKELGQAVSLQDNFFECGGHSLMSFRIISAVQAKFNVKLPVIQLYHDPVLKDFAACIRQYMTGMDQQVEADYVVLKEGPADKTLFFFPPAVGYAIGFGKLAEQLDGYRVIGINFIEEDTIAKMVAIVQQLQPVGPLVFCGFSAGGSLSYHVAQALEKTGREVGALVFLDTRRFHTAEPLEERMIKQIANDYLDDPRAKAVISSPEMAAIMRRRIEASTRFIHQLVDEGMVHADIFYISSEENSNNAARWFAWEEVTTGRVVVHKGKGPHVSMLDREHLPQNSQVYIEILDEIFTSLSYSH</sequence>
<dbReference type="EMBL" id="FNBN01000002">
    <property type="protein sequence ID" value="SDF55771.1"/>
    <property type="molecule type" value="Genomic_DNA"/>
</dbReference>
<keyword evidence="3" id="KW-0597">Phosphoprotein</keyword>
<dbReference type="Gene3D" id="3.40.50.12780">
    <property type="entry name" value="N-terminal domain of ligase-like"/>
    <property type="match status" value="2"/>
</dbReference>
<evidence type="ECO:0000256" key="1">
    <source>
        <dbReference type="ARBA" id="ARBA00001957"/>
    </source>
</evidence>
<dbReference type="InterPro" id="IPR009081">
    <property type="entry name" value="PP-bd_ACP"/>
</dbReference>
<dbReference type="GO" id="GO:0003824">
    <property type="term" value="F:catalytic activity"/>
    <property type="evidence" value="ECO:0007669"/>
    <property type="project" value="InterPro"/>
</dbReference>
<dbReference type="InterPro" id="IPR045851">
    <property type="entry name" value="AMP-bd_C_sf"/>
</dbReference>
<dbReference type="Pfam" id="PF00975">
    <property type="entry name" value="Thioesterase"/>
    <property type="match status" value="1"/>
</dbReference>
<feature type="domain" description="Carrier" evidence="4">
    <location>
        <begin position="1904"/>
        <end position="1978"/>
    </location>
</feature>
<dbReference type="Gene3D" id="3.30.559.30">
    <property type="entry name" value="Nonribosomal peptide synthetase, condensation domain"/>
    <property type="match status" value="2"/>
</dbReference>
<dbReference type="InterPro" id="IPR001242">
    <property type="entry name" value="Condensation_dom"/>
</dbReference>
<dbReference type="InterPro" id="IPR025110">
    <property type="entry name" value="AMP-bd_C"/>
</dbReference>
<dbReference type="InterPro" id="IPR036736">
    <property type="entry name" value="ACP-like_sf"/>
</dbReference>